<evidence type="ECO:0000256" key="1">
    <source>
        <dbReference type="SAM" id="MobiDB-lite"/>
    </source>
</evidence>
<name>A0A9D4C154_DREPO</name>
<dbReference type="EMBL" id="JAIWYP010000013">
    <property type="protein sequence ID" value="KAH3715222.1"/>
    <property type="molecule type" value="Genomic_DNA"/>
</dbReference>
<gene>
    <name evidence="2" type="ORF">DPMN_057928</name>
</gene>
<sequence length="99" mass="11350">MQRRVRDNLSHQESVVEEDEESDDVDDTEDFAPCNDVEFSKIQKFCSEGCGCNRECAKALSAEKVFVHILNVRDMEKSAKDLYLMGILQDDRSSDVTKR</sequence>
<reference evidence="2" key="2">
    <citation type="submission" date="2020-11" db="EMBL/GenBank/DDBJ databases">
        <authorList>
            <person name="McCartney M.A."/>
            <person name="Auch B."/>
            <person name="Kono T."/>
            <person name="Mallez S."/>
            <person name="Becker A."/>
            <person name="Gohl D.M."/>
            <person name="Silverstein K.A.T."/>
            <person name="Koren S."/>
            <person name="Bechman K.B."/>
            <person name="Herman A."/>
            <person name="Abrahante J.E."/>
            <person name="Garbe J."/>
        </authorList>
    </citation>
    <scope>NUCLEOTIDE SEQUENCE</scope>
    <source>
        <strain evidence="2">Duluth1</strain>
        <tissue evidence="2">Whole animal</tissue>
    </source>
</reference>
<accession>A0A9D4C154</accession>
<dbReference type="AlphaFoldDB" id="A0A9D4C154"/>
<evidence type="ECO:0000313" key="3">
    <source>
        <dbReference type="Proteomes" id="UP000828390"/>
    </source>
</evidence>
<dbReference type="Proteomes" id="UP000828390">
    <property type="component" value="Unassembled WGS sequence"/>
</dbReference>
<feature type="region of interest" description="Disordered" evidence="1">
    <location>
        <begin position="1"/>
        <end position="29"/>
    </location>
</feature>
<evidence type="ECO:0000313" key="2">
    <source>
        <dbReference type="EMBL" id="KAH3715222.1"/>
    </source>
</evidence>
<feature type="compositionally biased region" description="Basic and acidic residues" evidence="1">
    <location>
        <begin position="1"/>
        <end position="10"/>
    </location>
</feature>
<organism evidence="2 3">
    <name type="scientific">Dreissena polymorpha</name>
    <name type="common">Zebra mussel</name>
    <name type="synonym">Mytilus polymorpha</name>
    <dbReference type="NCBI Taxonomy" id="45954"/>
    <lineage>
        <taxon>Eukaryota</taxon>
        <taxon>Metazoa</taxon>
        <taxon>Spiralia</taxon>
        <taxon>Lophotrochozoa</taxon>
        <taxon>Mollusca</taxon>
        <taxon>Bivalvia</taxon>
        <taxon>Autobranchia</taxon>
        <taxon>Heteroconchia</taxon>
        <taxon>Euheterodonta</taxon>
        <taxon>Imparidentia</taxon>
        <taxon>Neoheterodontei</taxon>
        <taxon>Myida</taxon>
        <taxon>Dreissenoidea</taxon>
        <taxon>Dreissenidae</taxon>
        <taxon>Dreissena</taxon>
    </lineage>
</organism>
<protein>
    <submittedName>
        <fullName evidence="2">Uncharacterized protein</fullName>
    </submittedName>
</protein>
<keyword evidence="3" id="KW-1185">Reference proteome</keyword>
<reference evidence="2" key="1">
    <citation type="journal article" date="2019" name="bioRxiv">
        <title>The Genome of the Zebra Mussel, Dreissena polymorpha: A Resource for Invasive Species Research.</title>
        <authorList>
            <person name="McCartney M.A."/>
            <person name="Auch B."/>
            <person name="Kono T."/>
            <person name="Mallez S."/>
            <person name="Zhang Y."/>
            <person name="Obille A."/>
            <person name="Becker A."/>
            <person name="Abrahante J.E."/>
            <person name="Garbe J."/>
            <person name="Badalamenti J.P."/>
            <person name="Herman A."/>
            <person name="Mangelson H."/>
            <person name="Liachko I."/>
            <person name="Sullivan S."/>
            <person name="Sone E.D."/>
            <person name="Koren S."/>
            <person name="Silverstein K.A.T."/>
            <person name="Beckman K.B."/>
            <person name="Gohl D.M."/>
        </authorList>
    </citation>
    <scope>NUCLEOTIDE SEQUENCE</scope>
    <source>
        <strain evidence="2">Duluth1</strain>
        <tissue evidence="2">Whole animal</tissue>
    </source>
</reference>
<comment type="caution">
    <text evidence="2">The sequence shown here is derived from an EMBL/GenBank/DDBJ whole genome shotgun (WGS) entry which is preliminary data.</text>
</comment>
<feature type="compositionally biased region" description="Acidic residues" evidence="1">
    <location>
        <begin position="15"/>
        <end position="29"/>
    </location>
</feature>
<proteinExistence type="predicted"/>